<name>A0A3S4ZQ49_9PLAT</name>
<evidence type="ECO:0000313" key="2">
    <source>
        <dbReference type="Proteomes" id="UP000784294"/>
    </source>
</evidence>
<dbReference type="AlphaFoldDB" id="A0A3S4ZQ49"/>
<proteinExistence type="predicted"/>
<protein>
    <submittedName>
        <fullName evidence="1">Uncharacterized protein</fullName>
    </submittedName>
</protein>
<dbReference type="Proteomes" id="UP000784294">
    <property type="component" value="Unassembled WGS sequence"/>
</dbReference>
<organism evidence="1 2">
    <name type="scientific">Protopolystoma xenopodis</name>
    <dbReference type="NCBI Taxonomy" id="117903"/>
    <lineage>
        <taxon>Eukaryota</taxon>
        <taxon>Metazoa</taxon>
        <taxon>Spiralia</taxon>
        <taxon>Lophotrochozoa</taxon>
        <taxon>Platyhelminthes</taxon>
        <taxon>Monogenea</taxon>
        <taxon>Polyopisthocotylea</taxon>
        <taxon>Polystomatidea</taxon>
        <taxon>Polystomatidae</taxon>
        <taxon>Protopolystoma</taxon>
    </lineage>
</organism>
<comment type="caution">
    <text evidence="1">The sequence shown here is derived from an EMBL/GenBank/DDBJ whole genome shotgun (WGS) entry which is preliminary data.</text>
</comment>
<accession>A0A3S4ZQ49</accession>
<gene>
    <name evidence="1" type="ORF">PXEA_LOCUS2574</name>
</gene>
<evidence type="ECO:0000313" key="1">
    <source>
        <dbReference type="EMBL" id="VEL09134.1"/>
    </source>
</evidence>
<reference evidence="1" key="1">
    <citation type="submission" date="2018-11" db="EMBL/GenBank/DDBJ databases">
        <authorList>
            <consortium name="Pathogen Informatics"/>
        </authorList>
    </citation>
    <scope>NUCLEOTIDE SEQUENCE</scope>
</reference>
<sequence>MELSYIPPPLPPSPFEGRYTYHEVGFVNELPIKGRYHEDVGIDHSSGNSSDTDIPLIVDAAHFTRLLPQGSANWTTACRVLAAYPPVKPNNLTWGWNKPHWASYAIRHPDRVAEMLDFDRLEAMDVVSDATETKTIVEGLSDSVEVGSKEVVLHTQEVTKEDTSDGSEVVDSPSSYRVLERRRKSVKTTQGQVLKI</sequence>
<dbReference type="OrthoDB" id="6240176at2759"/>
<keyword evidence="2" id="KW-1185">Reference proteome</keyword>
<dbReference type="EMBL" id="CAAALY010005541">
    <property type="protein sequence ID" value="VEL09134.1"/>
    <property type="molecule type" value="Genomic_DNA"/>
</dbReference>